<evidence type="ECO:0000313" key="3">
    <source>
        <dbReference type="Proteomes" id="UP001457282"/>
    </source>
</evidence>
<dbReference type="EMBL" id="JBEDUW010000007">
    <property type="protein sequence ID" value="KAK9911860.1"/>
    <property type="molecule type" value="Genomic_DNA"/>
</dbReference>
<evidence type="ECO:0000313" key="2">
    <source>
        <dbReference type="EMBL" id="KAK9911860.1"/>
    </source>
</evidence>
<keyword evidence="1" id="KW-1133">Transmembrane helix</keyword>
<name>A0AAW1VZB9_RUBAR</name>
<proteinExistence type="predicted"/>
<organism evidence="2 3">
    <name type="scientific">Rubus argutus</name>
    <name type="common">Southern blackberry</name>
    <dbReference type="NCBI Taxonomy" id="59490"/>
    <lineage>
        <taxon>Eukaryota</taxon>
        <taxon>Viridiplantae</taxon>
        <taxon>Streptophyta</taxon>
        <taxon>Embryophyta</taxon>
        <taxon>Tracheophyta</taxon>
        <taxon>Spermatophyta</taxon>
        <taxon>Magnoliopsida</taxon>
        <taxon>eudicotyledons</taxon>
        <taxon>Gunneridae</taxon>
        <taxon>Pentapetalae</taxon>
        <taxon>rosids</taxon>
        <taxon>fabids</taxon>
        <taxon>Rosales</taxon>
        <taxon>Rosaceae</taxon>
        <taxon>Rosoideae</taxon>
        <taxon>Rosoideae incertae sedis</taxon>
        <taxon>Rubus</taxon>
    </lineage>
</organism>
<keyword evidence="1" id="KW-0812">Transmembrane</keyword>
<reference evidence="2 3" key="1">
    <citation type="journal article" date="2023" name="G3 (Bethesda)">
        <title>A chromosome-length genome assembly and annotation of blackberry (Rubus argutus, cv. 'Hillquist').</title>
        <authorList>
            <person name="Bruna T."/>
            <person name="Aryal R."/>
            <person name="Dudchenko O."/>
            <person name="Sargent D.J."/>
            <person name="Mead D."/>
            <person name="Buti M."/>
            <person name="Cavallini A."/>
            <person name="Hytonen T."/>
            <person name="Andres J."/>
            <person name="Pham M."/>
            <person name="Weisz D."/>
            <person name="Mascagni F."/>
            <person name="Usai G."/>
            <person name="Natali L."/>
            <person name="Bassil N."/>
            <person name="Fernandez G.E."/>
            <person name="Lomsadze A."/>
            <person name="Armour M."/>
            <person name="Olukolu B."/>
            <person name="Poorten T."/>
            <person name="Britton C."/>
            <person name="Davik J."/>
            <person name="Ashrafi H."/>
            <person name="Aiden E.L."/>
            <person name="Borodovsky M."/>
            <person name="Worthington M."/>
        </authorList>
    </citation>
    <scope>NUCLEOTIDE SEQUENCE [LARGE SCALE GENOMIC DNA]</scope>
    <source>
        <strain evidence="2">PI 553951</strain>
    </source>
</reference>
<accession>A0AAW1VZB9</accession>
<protein>
    <submittedName>
        <fullName evidence="2">Uncharacterized protein</fullName>
    </submittedName>
</protein>
<sequence>MQKARYWICHSAQSVMVDVPPMVFLNIIEKRILVFRLLKMRGIQKSQTFTMTQLYHRLEVQERGYQFRHSATFVLLGVPLMVFYNIRNKRILVGGMGLEGVDSSPNAPCSFLHEEIEASVFSSLIKQAAGHPQDSLVEETGIAHPTSINIDGGSQCIKDNSLSLRLQDILRLENSEDLSCAGRTMQAKGFDFGGTKIKDGRI</sequence>
<evidence type="ECO:0000256" key="1">
    <source>
        <dbReference type="SAM" id="Phobius"/>
    </source>
</evidence>
<keyword evidence="3" id="KW-1185">Reference proteome</keyword>
<gene>
    <name evidence="2" type="ORF">M0R45_035743</name>
</gene>
<dbReference type="AlphaFoldDB" id="A0AAW1VZB9"/>
<feature type="transmembrane region" description="Helical" evidence="1">
    <location>
        <begin position="67"/>
        <end position="86"/>
    </location>
</feature>
<dbReference type="Proteomes" id="UP001457282">
    <property type="component" value="Unassembled WGS sequence"/>
</dbReference>
<comment type="caution">
    <text evidence="2">The sequence shown here is derived from an EMBL/GenBank/DDBJ whole genome shotgun (WGS) entry which is preliminary data.</text>
</comment>
<keyword evidence="1" id="KW-0472">Membrane</keyword>